<dbReference type="Proteomes" id="UP000054301">
    <property type="component" value="Unassembled WGS sequence"/>
</dbReference>
<evidence type="ECO:0000313" key="2">
    <source>
        <dbReference type="EMBL" id="KTF28508.1"/>
    </source>
</evidence>
<organism evidence="2 3">
    <name type="scientific">Chlamydia pecorum</name>
    <dbReference type="NCBI Taxonomy" id="85991"/>
    <lineage>
        <taxon>Bacteria</taxon>
        <taxon>Pseudomonadati</taxon>
        <taxon>Chlamydiota</taxon>
        <taxon>Chlamydiia</taxon>
        <taxon>Chlamydiales</taxon>
        <taxon>Chlamydiaceae</taxon>
        <taxon>Chlamydia/Chlamydophila group</taxon>
        <taxon>Chlamydia</taxon>
    </lineage>
</organism>
<keyword evidence="1" id="KW-0812">Transmembrane</keyword>
<dbReference type="EMBL" id="LFRH01000004">
    <property type="protein sequence ID" value="KTF28508.1"/>
    <property type="molecule type" value="Genomic_DNA"/>
</dbReference>
<keyword evidence="1" id="KW-0472">Membrane</keyword>
<accession>A0AA40PQ07</accession>
<proteinExistence type="predicted"/>
<keyword evidence="1" id="KW-1133">Transmembrane helix</keyword>
<name>A0AA40PQ07_9CHLA</name>
<comment type="caution">
    <text evidence="2">The sequence shown here is derived from an EMBL/GenBank/DDBJ whole genome shotgun (WGS) entry which is preliminary data.</text>
</comment>
<evidence type="ECO:0000313" key="3">
    <source>
        <dbReference type="Proteomes" id="UP000054301"/>
    </source>
</evidence>
<sequence length="252" mass="28920">MFNDMLSFLTPITFSPSFTDFTRLQGIRSGWLEKVACKVDAYFNLFGKRLRIVKETASGTGVLCLEQFDVIGLKEKIFKVISYVLLLPLVIMLIIKTILRGILHLKYGALHLVHKEELRDLLIFHNEEYYFSKLHSRVHRDIWLCHRDVRSGLTKEELEHKGINLVWDTELPEKAIVANLPAVVFKLKKYPGFVFSSFSGGSKEIANNLNAIRIMETPKIFDIQPAIRCQVIPPIGPIDFPYSLIVQGIFAW</sequence>
<gene>
    <name evidence="2" type="ORF">cpL1_0825</name>
</gene>
<reference evidence="2 3" key="1">
    <citation type="submission" date="2015-06" db="EMBL/GenBank/DDBJ databases">
        <title>More than comparative genomics: Whole genome sequencing reveals elusive C. pecorum plasmid and re-evaluates genetic differences and phylogenetic relationships between C. pecorum from pig, cattle, sheep and koala hosts.</title>
        <authorList>
            <person name="Jelocnik M."/>
            <person name="Bachmann N.L."/>
            <person name="Kaltenboeck B."/>
            <person name="Waugh C."/>
            <person name="Woolford L."/>
            <person name="Speight N."/>
            <person name="Gillett A."/>
            <person name="Higgins D."/>
            <person name="Flanagan C."/>
            <person name="Myers G."/>
            <person name="Timms P."/>
            <person name="Polkinghorne A."/>
        </authorList>
    </citation>
    <scope>NUCLEOTIDE SEQUENCE [LARGE SCALE GENOMIC DNA]</scope>
    <source>
        <strain evidence="2 3">L1</strain>
    </source>
</reference>
<dbReference type="Pfam" id="PF04890">
    <property type="entry name" value="DUF648"/>
    <property type="match status" value="1"/>
</dbReference>
<protein>
    <submittedName>
        <fullName evidence="2">Uncharacterized protein</fullName>
    </submittedName>
</protein>
<evidence type="ECO:0000256" key="1">
    <source>
        <dbReference type="SAM" id="Phobius"/>
    </source>
</evidence>
<feature type="transmembrane region" description="Helical" evidence="1">
    <location>
        <begin position="80"/>
        <end position="99"/>
    </location>
</feature>
<dbReference type="AlphaFoldDB" id="A0AA40PQ07"/>
<dbReference type="InterPro" id="IPR006974">
    <property type="entry name" value="DUF648"/>
</dbReference>